<organism evidence="2 3">
    <name type="scientific">Paractinoplanes brasiliensis</name>
    <dbReference type="NCBI Taxonomy" id="52695"/>
    <lineage>
        <taxon>Bacteria</taxon>
        <taxon>Bacillati</taxon>
        <taxon>Actinomycetota</taxon>
        <taxon>Actinomycetes</taxon>
        <taxon>Micromonosporales</taxon>
        <taxon>Micromonosporaceae</taxon>
        <taxon>Paractinoplanes</taxon>
    </lineage>
</organism>
<dbReference type="NCBIfam" id="TIGR02246">
    <property type="entry name" value="SgcJ/EcaC family oxidoreductase"/>
    <property type="match status" value="1"/>
</dbReference>
<name>A0A4R6K2Z8_9ACTN</name>
<reference evidence="2 3" key="1">
    <citation type="submission" date="2019-03" db="EMBL/GenBank/DDBJ databases">
        <title>Sequencing the genomes of 1000 actinobacteria strains.</title>
        <authorList>
            <person name="Klenk H.-P."/>
        </authorList>
    </citation>
    <scope>NUCLEOTIDE SEQUENCE [LARGE SCALE GENOMIC DNA]</scope>
    <source>
        <strain evidence="2 3">DSM 43805</strain>
    </source>
</reference>
<dbReference type="RefSeq" id="WP_133875997.1">
    <property type="nucleotide sequence ID" value="NZ_BOMD01000112.1"/>
</dbReference>
<dbReference type="InterPro" id="IPR027843">
    <property type="entry name" value="DUF4440"/>
</dbReference>
<dbReference type="OrthoDB" id="582586at2"/>
<proteinExistence type="predicted"/>
<evidence type="ECO:0000313" key="3">
    <source>
        <dbReference type="Proteomes" id="UP000294901"/>
    </source>
</evidence>
<dbReference type="InterPro" id="IPR032710">
    <property type="entry name" value="NTF2-like_dom_sf"/>
</dbReference>
<protein>
    <submittedName>
        <fullName evidence="2">Uncharacterized protein (TIGR02246 family)</fullName>
    </submittedName>
</protein>
<dbReference type="AlphaFoldDB" id="A0A4R6K2Z8"/>
<evidence type="ECO:0000313" key="2">
    <source>
        <dbReference type="EMBL" id="TDO42056.1"/>
    </source>
</evidence>
<gene>
    <name evidence="2" type="ORF">C8E87_5819</name>
</gene>
<keyword evidence="3" id="KW-1185">Reference proteome</keyword>
<evidence type="ECO:0000259" key="1">
    <source>
        <dbReference type="Pfam" id="PF14534"/>
    </source>
</evidence>
<dbReference type="Pfam" id="PF14534">
    <property type="entry name" value="DUF4440"/>
    <property type="match status" value="1"/>
</dbReference>
<dbReference type="InterPro" id="IPR011944">
    <property type="entry name" value="Steroid_delta5-4_isomerase"/>
</dbReference>
<dbReference type="Proteomes" id="UP000294901">
    <property type="component" value="Unassembled WGS sequence"/>
</dbReference>
<sequence>MTAETTRTRAVDETAARAVVDNVGKAWADNNPDAFADAYTADGTMILSGDRFIQGREVIRAMAKQQFATAHKGTTLLQNVIDVRPVGEAGAVVITDGGVLAPGETAPHPDREIRATWVLEKQDGNWLIAAYQNTRNADGRLPGA</sequence>
<feature type="domain" description="DUF4440" evidence="1">
    <location>
        <begin position="17"/>
        <end position="128"/>
    </location>
</feature>
<dbReference type="Gene3D" id="3.10.450.50">
    <property type="match status" value="1"/>
</dbReference>
<dbReference type="EMBL" id="SNWR01000001">
    <property type="protein sequence ID" value="TDO42056.1"/>
    <property type="molecule type" value="Genomic_DNA"/>
</dbReference>
<accession>A0A4R6K2Z8</accession>
<dbReference type="SUPFAM" id="SSF54427">
    <property type="entry name" value="NTF2-like"/>
    <property type="match status" value="1"/>
</dbReference>
<comment type="caution">
    <text evidence="2">The sequence shown here is derived from an EMBL/GenBank/DDBJ whole genome shotgun (WGS) entry which is preliminary data.</text>
</comment>